<dbReference type="Pfam" id="PF02922">
    <property type="entry name" value="CBM_48"/>
    <property type="match status" value="1"/>
</dbReference>
<dbReference type="Gene3D" id="3.20.20.80">
    <property type="entry name" value="Glycosidases"/>
    <property type="match status" value="1"/>
</dbReference>
<gene>
    <name evidence="5" type="primary">pulA</name>
    <name evidence="5" type="ORF">LYB30171_00179</name>
</gene>
<dbReference type="SUPFAM" id="SSF51445">
    <property type="entry name" value="(Trans)glycosidases"/>
    <property type="match status" value="1"/>
</dbReference>
<evidence type="ECO:0000256" key="2">
    <source>
        <dbReference type="ARBA" id="ARBA00023295"/>
    </source>
</evidence>
<dbReference type="GO" id="GO:0051060">
    <property type="term" value="F:pullulanase activity"/>
    <property type="evidence" value="ECO:0007669"/>
    <property type="project" value="UniProtKB-EC"/>
</dbReference>
<evidence type="ECO:0000259" key="4">
    <source>
        <dbReference type="SMART" id="SM00642"/>
    </source>
</evidence>
<dbReference type="InterPro" id="IPR040671">
    <property type="entry name" value="Pullulanase_N2"/>
</dbReference>
<dbReference type="SMART" id="SM00642">
    <property type="entry name" value="Aamy"/>
    <property type="match status" value="1"/>
</dbReference>
<dbReference type="EC" id="3.2.1.41" evidence="5"/>
<accession>A0ABN7QUV4</accession>
<dbReference type="InterPro" id="IPR004193">
    <property type="entry name" value="Glyco_hydro_13_N"/>
</dbReference>
<dbReference type="SUPFAM" id="SSF51011">
    <property type="entry name" value="Glycosyl hydrolase domain"/>
    <property type="match status" value="1"/>
</dbReference>
<dbReference type="InterPro" id="IPR013783">
    <property type="entry name" value="Ig-like_fold"/>
</dbReference>
<keyword evidence="2 5" id="KW-0326">Glycosidase</keyword>
<dbReference type="SUPFAM" id="SSF81296">
    <property type="entry name" value="E set domains"/>
    <property type="match status" value="2"/>
</dbReference>
<comment type="similarity">
    <text evidence="1">Belongs to the glycosyl hydrolase 13 family.</text>
</comment>
<evidence type="ECO:0000256" key="1">
    <source>
        <dbReference type="ARBA" id="ARBA00008061"/>
    </source>
</evidence>
<dbReference type="Gene3D" id="2.60.40.10">
    <property type="entry name" value="Immunoglobulins"/>
    <property type="match status" value="1"/>
</dbReference>
<dbReference type="InterPro" id="IPR013780">
    <property type="entry name" value="Glyco_hydro_b"/>
</dbReference>
<keyword evidence="3" id="KW-0732">Signal</keyword>
<keyword evidence="6" id="KW-1185">Reference proteome</keyword>
<dbReference type="PANTHER" id="PTHR43002">
    <property type="entry name" value="GLYCOGEN DEBRANCHING ENZYME"/>
    <property type="match status" value="1"/>
</dbReference>
<dbReference type="InterPro" id="IPR024561">
    <property type="entry name" value="Pullul_strch_C"/>
</dbReference>
<dbReference type="Gene3D" id="2.60.40.1130">
    <property type="entry name" value="Rab geranylgeranyltransferase alpha-subunit, insert domain"/>
    <property type="match status" value="1"/>
</dbReference>
<organism evidence="5 6">
    <name type="scientific">Novilysobacter luteus</name>
    <dbReference type="NCBI Taxonomy" id="2822368"/>
    <lineage>
        <taxon>Bacteria</taxon>
        <taxon>Pseudomonadati</taxon>
        <taxon>Pseudomonadota</taxon>
        <taxon>Gammaproteobacteria</taxon>
        <taxon>Lysobacterales</taxon>
        <taxon>Lysobacteraceae</taxon>
        <taxon>Novilysobacter</taxon>
    </lineage>
</organism>
<dbReference type="Pfam" id="PF17967">
    <property type="entry name" value="Pullulanase_N2"/>
    <property type="match status" value="1"/>
</dbReference>
<feature type="signal peptide" evidence="3">
    <location>
        <begin position="1"/>
        <end position="38"/>
    </location>
</feature>
<dbReference type="CDD" id="cd02860">
    <property type="entry name" value="E_set_Pullulanase"/>
    <property type="match status" value="1"/>
</dbReference>
<dbReference type="CDD" id="cd11341">
    <property type="entry name" value="AmyAc_Pullulanase_LD-like"/>
    <property type="match status" value="1"/>
</dbReference>
<dbReference type="EMBL" id="OU015430">
    <property type="protein sequence ID" value="CAG4968033.1"/>
    <property type="molecule type" value="Genomic_DNA"/>
</dbReference>
<evidence type="ECO:0000313" key="5">
    <source>
        <dbReference type="EMBL" id="CAG4968033.1"/>
    </source>
</evidence>
<name>A0ABN7QUV4_9GAMM</name>
<proteinExistence type="inferred from homology"/>
<reference evidence="5 6" key="1">
    <citation type="submission" date="2021-04" db="EMBL/GenBank/DDBJ databases">
        <authorList>
            <person name="Rodrigo-Torres L."/>
            <person name="Arahal R. D."/>
            <person name="Lucena T."/>
        </authorList>
    </citation>
    <scope>NUCLEOTIDE SEQUENCE [LARGE SCALE GENOMIC DNA]</scope>
    <source>
        <strain evidence="5 6">CECT 30171</strain>
    </source>
</reference>
<dbReference type="Proteomes" id="UP000680116">
    <property type="component" value="Chromosome"/>
</dbReference>
<dbReference type="Gene3D" id="2.60.40.1180">
    <property type="entry name" value="Golgi alpha-mannosidase II"/>
    <property type="match status" value="1"/>
</dbReference>
<dbReference type="InterPro" id="IPR006047">
    <property type="entry name" value="GH13_cat_dom"/>
</dbReference>
<dbReference type="InterPro" id="IPR014756">
    <property type="entry name" value="Ig_E-set"/>
</dbReference>
<evidence type="ECO:0000313" key="6">
    <source>
        <dbReference type="Proteomes" id="UP000680116"/>
    </source>
</evidence>
<dbReference type="Pfam" id="PF11852">
    <property type="entry name" value="Pullul_strch_C"/>
    <property type="match status" value="1"/>
</dbReference>
<sequence length="946" mass="100436">MAACSVGSSPVGSPAHALRRRALGVALALACIAAPVGATGSGATTRHAGESRMSPTAGLDTAACNADAFATTLQAAPDAPTDASAYWLDRGLLQWPGVAADDTGTYRLYHSATGGITAGPGAAVTGADGALALSPIGTPLPPTLAARSDFIGEGVRLSLAPGDVTRVPALLRGQLVLVREDADGRVLAATTVQHPGALDDLFAAATALDDLGATPGSDGTGFRVWAPTARDVSLCLYDDGDGAASARLPMQRDDATGAWSTRLPGDRSGDYYTYLVDVFVPGTGVVRNRVTDPYSVSLTANSKRSYVADLDAPALKPTGWDDTPRPTPLAAPTDMVIYELHVRDFSRDDTTVTDANRGKYLAFTETRSDGMRHLRSLADAGLTDVHLLPVFDLATVPEPGCIEPDVPEAAADGQAQQAAVMAVAARDCFNWGYDPYHFNAPEGSFASNAADGAARIREFRAMVQALHAAGLRVGMDVVYNHTTASGQLERSVLDRIVPGYYQRLDANGKVTTSTCCDNTATEHLMMGKLMLDSAALWAEHYRIDSFRFDLMGHQPRDAMEQLQRRVNEAAGRHVNLIGEGWNFGEVADGARFVQASQLSLQGSGIGTFSDRARDAIRGGGAGDKGAAMFTQGYVNGMHYAPNAHDTASRAELLHAADLVRAGLAGTLAEYVTTDASGATIPLSRLDYKGQPAGYAAQPGEVVNYVENHDNQTLFDVNAFKLPADTSRDDRARVQVLALALNAFSQGIAYFHAGGELLRSKSLDRNSFDSGDWFNRLDWSATDNHFGTGLPPAPDNRESWPQMAPLLADPSIKPTARGIAFTRDAFLDLLRIRDSSTLFRLRTADDVKRRLRFHNTGPAQNPVVIAGELDGRGYPGAGFEALLYLVNVSPEPQVLPIDAARGRRFVLHPVHRAAGAADPRPHESAAFDPASGHFAVPARTAVVYVIE</sequence>
<feature type="chain" id="PRO_5046964868" evidence="3">
    <location>
        <begin position="39"/>
        <end position="946"/>
    </location>
</feature>
<dbReference type="InterPro" id="IPR017853">
    <property type="entry name" value="GH"/>
</dbReference>
<evidence type="ECO:0000256" key="3">
    <source>
        <dbReference type="SAM" id="SignalP"/>
    </source>
</evidence>
<protein>
    <submittedName>
        <fullName evidence="5">Pullulanase</fullName>
        <ecNumber evidence="5">3.2.1.41</ecNumber>
    </submittedName>
</protein>
<keyword evidence="5" id="KW-0378">Hydrolase</keyword>
<feature type="domain" description="Glycosyl hydrolase family 13 catalytic" evidence="4">
    <location>
        <begin position="339"/>
        <end position="782"/>
    </location>
</feature>